<gene>
    <name evidence="2" type="ORF">DRJ33_08530</name>
</gene>
<protein>
    <recommendedName>
        <fullName evidence="1">B box-type domain-containing protein</fullName>
    </recommendedName>
</protein>
<accession>A0A497ER85</accession>
<feature type="domain" description="B box-type" evidence="1">
    <location>
        <begin position="31"/>
        <end position="65"/>
    </location>
</feature>
<dbReference type="InterPro" id="IPR000315">
    <property type="entry name" value="Znf_B-box"/>
</dbReference>
<dbReference type="GO" id="GO:0008270">
    <property type="term" value="F:zinc ion binding"/>
    <property type="evidence" value="ECO:0007669"/>
    <property type="project" value="InterPro"/>
</dbReference>
<name>A0A497ER85_9CREN</name>
<dbReference type="AlphaFoldDB" id="A0A497ER85"/>
<evidence type="ECO:0000313" key="3">
    <source>
        <dbReference type="Proteomes" id="UP000272051"/>
    </source>
</evidence>
<organism evidence="2 3">
    <name type="scientific">Thermoproteota archaeon</name>
    <dbReference type="NCBI Taxonomy" id="2056631"/>
    <lineage>
        <taxon>Archaea</taxon>
        <taxon>Thermoproteota</taxon>
    </lineage>
</organism>
<dbReference type="Proteomes" id="UP000272051">
    <property type="component" value="Unassembled WGS sequence"/>
</dbReference>
<comment type="caution">
    <text evidence="2">The sequence shown here is derived from an EMBL/GenBank/DDBJ whole genome shotgun (WGS) entry which is preliminary data.</text>
</comment>
<dbReference type="PROSITE" id="PS50119">
    <property type="entry name" value="ZF_BBOX"/>
    <property type="match status" value="1"/>
</dbReference>
<proteinExistence type="predicted"/>
<evidence type="ECO:0000259" key="1">
    <source>
        <dbReference type="PROSITE" id="PS50119"/>
    </source>
</evidence>
<reference evidence="2 3" key="1">
    <citation type="submission" date="2018-06" db="EMBL/GenBank/DDBJ databases">
        <title>Extensive metabolic versatility and redundancy in microbially diverse, dynamic hydrothermal sediments.</title>
        <authorList>
            <person name="Dombrowski N."/>
            <person name="Teske A."/>
            <person name="Baker B.J."/>
        </authorList>
    </citation>
    <scope>NUCLEOTIDE SEQUENCE [LARGE SCALE GENOMIC DNA]</scope>
    <source>
        <strain evidence="2">B34_G17</strain>
    </source>
</reference>
<evidence type="ECO:0000313" key="2">
    <source>
        <dbReference type="EMBL" id="RLE49098.1"/>
    </source>
</evidence>
<sequence>MSKIIIQDWILGSLIEGFKESLYVKLNLRCAKVAKCEICGEKDAVRICSRCHRLICENCTDNIWHVCVDCASVKRAIQEDYLRYLERVNKLVECIEQMSRKADCFRCPLLRDTLMRCLKAVKDLETLGKTEGYEKLAAEAYAVRSKLEDVAIRYLTKLVLSLDKEARK</sequence>
<dbReference type="EMBL" id="QMQX01000226">
    <property type="protein sequence ID" value="RLE49098.1"/>
    <property type="molecule type" value="Genomic_DNA"/>
</dbReference>